<evidence type="ECO:0000256" key="3">
    <source>
        <dbReference type="ARBA" id="ARBA00023054"/>
    </source>
</evidence>
<feature type="coiled-coil region" evidence="4">
    <location>
        <begin position="115"/>
        <end position="201"/>
    </location>
</feature>
<dbReference type="GO" id="GO:0030313">
    <property type="term" value="C:cell envelope"/>
    <property type="evidence" value="ECO:0007669"/>
    <property type="project" value="UniProtKB-SubCell"/>
</dbReference>
<dbReference type="KEGG" id="cyn:Cyan7425_1398"/>
<accession>B8HNP0</accession>
<sequence length="504" mass="54090">MATQLPPLDHPRPWSPSLLKRLRSPWLITLLLLAGMTGGGLTLYRTLSLPQAGQSQLLTARVEQKSLPITFAANGTVKPARTINLSPKTAGYLQQLLVQEGDRVQAGQIVAYMDNSNLQGQLTQARAQLAQQEANLAKLLNGNRPQDIAQATAQLQEAQARLQQLQVGNRPEDIAQTQAQLASAQANLRQAEDDLQRNQSLLAEGAISQQTVIQKRSTRDAAQAAVNQAQAALRLQQRGSRSEEIAQAQALVEQRRQALSLLQAGSRAEDIQVARAQVEAARGGLQTLQTQLEDTVIKAPFTGVVTKKYADPGSFVTPTTAGSGAEGAASNSILTLAATNQVVAYLDEAKIARIKVGQPVNITADAYPDRRFSGKVSQIAAQATTTQNVTSFEVKVDLEPTAQQLLRAGMNVEAEFQVGQLNRAILVPSAAIVCQPNGTTGVYVLGADQQPQFRPIQIGLTLGNQTEARRGLQGSEQVLISFPPGMEPKSDVRGPFPGLGRNRR</sequence>
<dbReference type="GO" id="GO:0016020">
    <property type="term" value="C:membrane"/>
    <property type="evidence" value="ECO:0007669"/>
    <property type="project" value="InterPro"/>
</dbReference>
<name>B8HNP0_CYAP4</name>
<dbReference type="InterPro" id="IPR059052">
    <property type="entry name" value="HH_YbhG-like"/>
</dbReference>
<protein>
    <submittedName>
        <fullName evidence="9">Efflux transporter, RND family, MFP subunit</fullName>
    </submittedName>
</protein>
<dbReference type="Pfam" id="PF25990">
    <property type="entry name" value="Beta-barrel_YknX"/>
    <property type="match status" value="1"/>
</dbReference>
<evidence type="ECO:0000313" key="9">
    <source>
        <dbReference type="EMBL" id="ACL43771.1"/>
    </source>
</evidence>
<dbReference type="PRINTS" id="PR01490">
    <property type="entry name" value="RTXTOXIND"/>
</dbReference>
<organism evidence="9">
    <name type="scientific">Cyanothece sp. (strain PCC 7425 / ATCC 29141)</name>
    <dbReference type="NCBI Taxonomy" id="395961"/>
    <lineage>
        <taxon>Bacteria</taxon>
        <taxon>Bacillati</taxon>
        <taxon>Cyanobacteriota</taxon>
        <taxon>Cyanophyceae</taxon>
        <taxon>Gomontiellales</taxon>
        <taxon>Cyanothecaceae</taxon>
        <taxon>Cyanothece</taxon>
    </lineage>
</organism>
<dbReference type="Gene3D" id="2.40.420.20">
    <property type="match status" value="1"/>
</dbReference>
<proteinExistence type="inferred from homology"/>
<feature type="domain" description="Multidrug resistance protein MdtA-like C-terminal permuted SH3" evidence="7">
    <location>
        <begin position="424"/>
        <end position="481"/>
    </location>
</feature>
<feature type="domain" description="YbhG-like alpha-helical hairpin" evidence="6">
    <location>
        <begin position="150"/>
        <end position="260"/>
    </location>
</feature>
<evidence type="ECO:0000259" key="7">
    <source>
        <dbReference type="Pfam" id="PF25967"/>
    </source>
</evidence>
<evidence type="ECO:0000256" key="2">
    <source>
        <dbReference type="ARBA" id="ARBA00009477"/>
    </source>
</evidence>
<reference evidence="9" key="1">
    <citation type="submission" date="2009-01" db="EMBL/GenBank/DDBJ databases">
        <title>Complete sequence of chromosome Cyanothece sp. PCC 7425.</title>
        <authorList>
            <consortium name="US DOE Joint Genome Institute"/>
            <person name="Lucas S."/>
            <person name="Copeland A."/>
            <person name="Lapidus A."/>
            <person name="Glavina del Rio T."/>
            <person name="Dalin E."/>
            <person name="Tice H."/>
            <person name="Bruce D."/>
            <person name="Goodwin L."/>
            <person name="Pitluck S."/>
            <person name="Sims D."/>
            <person name="Meineke L."/>
            <person name="Brettin T."/>
            <person name="Detter J.C."/>
            <person name="Han C."/>
            <person name="Larimer F."/>
            <person name="Land M."/>
            <person name="Hauser L."/>
            <person name="Kyrpides N."/>
            <person name="Ovchinnikova G."/>
            <person name="Liberton M."/>
            <person name="Stoeckel J."/>
            <person name="Banerjee A."/>
            <person name="Singh A."/>
            <person name="Page L."/>
            <person name="Sato H."/>
            <person name="Zhao L."/>
            <person name="Sherman L."/>
            <person name="Pakrasi H."/>
            <person name="Richardson P."/>
        </authorList>
    </citation>
    <scope>NUCLEOTIDE SEQUENCE</scope>
    <source>
        <strain evidence="9">PCC 7425</strain>
    </source>
</reference>
<keyword evidence="3 4" id="KW-0175">Coiled coil</keyword>
<dbReference type="Pfam" id="PF25881">
    <property type="entry name" value="HH_YBHG"/>
    <property type="match status" value="1"/>
</dbReference>
<comment type="similarity">
    <text evidence="2">Belongs to the membrane fusion protein (MFP) (TC 8.A.1) family.</text>
</comment>
<dbReference type="GO" id="GO:0022857">
    <property type="term" value="F:transmembrane transporter activity"/>
    <property type="evidence" value="ECO:0007669"/>
    <property type="project" value="InterPro"/>
</dbReference>
<evidence type="ECO:0000259" key="8">
    <source>
        <dbReference type="Pfam" id="PF25990"/>
    </source>
</evidence>
<evidence type="ECO:0000256" key="1">
    <source>
        <dbReference type="ARBA" id="ARBA00004196"/>
    </source>
</evidence>
<dbReference type="Pfam" id="PF25967">
    <property type="entry name" value="RND-MFP_C"/>
    <property type="match status" value="1"/>
</dbReference>
<dbReference type="HOGENOM" id="CLU_018816_14_2_3"/>
<dbReference type="SUPFAM" id="SSF111369">
    <property type="entry name" value="HlyD-like secretion proteins"/>
    <property type="match status" value="3"/>
</dbReference>
<dbReference type="PANTHER" id="PTHR32347:SF14">
    <property type="entry name" value="EFFLUX SYSTEM COMPONENT YKNX-RELATED"/>
    <property type="match status" value="1"/>
</dbReference>
<dbReference type="InterPro" id="IPR058636">
    <property type="entry name" value="Beta-barrel_YknX"/>
</dbReference>
<gene>
    <name evidence="9" type="ordered locus">Cyan7425_1398</name>
</gene>
<dbReference type="Gene3D" id="2.40.50.100">
    <property type="match status" value="1"/>
</dbReference>
<dbReference type="EMBL" id="CP001344">
    <property type="protein sequence ID" value="ACL43771.1"/>
    <property type="molecule type" value="Genomic_DNA"/>
</dbReference>
<dbReference type="AlphaFoldDB" id="B8HNP0"/>
<dbReference type="InterPro" id="IPR006143">
    <property type="entry name" value="RND_pump_MFP"/>
</dbReference>
<dbReference type="eggNOG" id="COG0845">
    <property type="taxonomic scope" value="Bacteria"/>
</dbReference>
<dbReference type="STRING" id="395961.Cyan7425_1398"/>
<evidence type="ECO:0000256" key="4">
    <source>
        <dbReference type="SAM" id="Coils"/>
    </source>
</evidence>
<dbReference type="OrthoDB" id="505602at2"/>
<comment type="subcellular location">
    <subcellularLocation>
        <location evidence="1">Cell envelope</location>
    </subcellularLocation>
</comment>
<evidence type="ECO:0000259" key="6">
    <source>
        <dbReference type="Pfam" id="PF25881"/>
    </source>
</evidence>
<dbReference type="PANTHER" id="PTHR32347">
    <property type="entry name" value="EFFLUX SYSTEM COMPONENT YKNX-RELATED"/>
    <property type="match status" value="1"/>
</dbReference>
<dbReference type="Gene3D" id="2.40.30.170">
    <property type="match status" value="1"/>
</dbReference>
<dbReference type="Gene3D" id="1.10.287.470">
    <property type="entry name" value="Helix hairpin bin"/>
    <property type="match status" value="2"/>
</dbReference>
<feature type="domain" description="YknX-like beta-barrel" evidence="8">
    <location>
        <begin position="341"/>
        <end position="415"/>
    </location>
</feature>
<dbReference type="NCBIfam" id="TIGR01730">
    <property type="entry name" value="RND_mfp"/>
    <property type="match status" value="1"/>
</dbReference>
<feature type="region of interest" description="Disordered" evidence="5">
    <location>
        <begin position="482"/>
        <end position="504"/>
    </location>
</feature>
<dbReference type="InterPro" id="IPR050465">
    <property type="entry name" value="UPF0194_transport"/>
</dbReference>
<dbReference type="InterPro" id="IPR058627">
    <property type="entry name" value="MdtA-like_C"/>
</dbReference>
<evidence type="ECO:0000256" key="5">
    <source>
        <dbReference type="SAM" id="MobiDB-lite"/>
    </source>
</evidence>